<keyword evidence="2" id="KW-0229">DNA integration</keyword>
<evidence type="ECO:0000313" key="9">
    <source>
        <dbReference type="Proteomes" id="UP001431217"/>
    </source>
</evidence>
<evidence type="ECO:0000313" key="8">
    <source>
        <dbReference type="EMBL" id="MCL1636148.1"/>
    </source>
</evidence>
<dbReference type="PROSITE" id="PS51898">
    <property type="entry name" value="TYR_RECOMBINASE"/>
    <property type="match status" value="1"/>
</dbReference>
<evidence type="ECO:0000256" key="3">
    <source>
        <dbReference type="ARBA" id="ARBA00023125"/>
    </source>
</evidence>
<dbReference type="InterPro" id="IPR002104">
    <property type="entry name" value="Integrase_catalytic"/>
</dbReference>
<evidence type="ECO:0000259" key="7">
    <source>
        <dbReference type="PROSITE" id="PS51900"/>
    </source>
</evidence>
<keyword evidence="9" id="KW-1185">Reference proteome</keyword>
<dbReference type="PROSITE" id="PS51900">
    <property type="entry name" value="CB"/>
    <property type="match status" value="1"/>
</dbReference>
<dbReference type="PANTHER" id="PTHR30349:SF64">
    <property type="entry name" value="PROPHAGE INTEGRASE INTD-RELATED"/>
    <property type="match status" value="1"/>
</dbReference>
<keyword evidence="3 5" id="KW-0238">DNA-binding</keyword>
<evidence type="ECO:0000256" key="1">
    <source>
        <dbReference type="ARBA" id="ARBA00008857"/>
    </source>
</evidence>
<feature type="domain" description="Tyr recombinase" evidence="6">
    <location>
        <begin position="89"/>
        <end position="302"/>
    </location>
</feature>
<accession>A0ABT0MNE7</accession>
<dbReference type="Pfam" id="PF13495">
    <property type="entry name" value="Phage_int_SAM_4"/>
    <property type="match status" value="1"/>
</dbReference>
<dbReference type="Pfam" id="PF00589">
    <property type="entry name" value="Phage_integrase"/>
    <property type="match status" value="1"/>
</dbReference>
<evidence type="ECO:0000256" key="5">
    <source>
        <dbReference type="PROSITE-ProRule" id="PRU01248"/>
    </source>
</evidence>
<dbReference type="SUPFAM" id="SSF56349">
    <property type="entry name" value="DNA breaking-rejoining enzymes"/>
    <property type="match status" value="1"/>
</dbReference>
<proteinExistence type="inferred from homology"/>
<keyword evidence="4" id="KW-0233">DNA recombination</keyword>
<dbReference type="EMBL" id="JAMBEP010000006">
    <property type="protein sequence ID" value="MCL1636148.1"/>
    <property type="molecule type" value="Genomic_DNA"/>
</dbReference>
<dbReference type="InterPro" id="IPR010998">
    <property type="entry name" value="Integrase_recombinase_N"/>
</dbReference>
<dbReference type="Gene3D" id="1.10.443.10">
    <property type="entry name" value="Intergrase catalytic core"/>
    <property type="match status" value="1"/>
</dbReference>
<dbReference type="Proteomes" id="UP001431217">
    <property type="component" value="Unassembled WGS sequence"/>
</dbReference>
<evidence type="ECO:0000259" key="6">
    <source>
        <dbReference type="PROSITE" id="PS51898"/>
    </source>
</evidence>
<dbReference type="InterPro" id="IPR011010">
    <property type="entry name" value="DNA_brk_join_enz"/>
</dbReference>
<dbReference type="InterPro" id="IPR044068">
    <property type="entry name" value="CB"/>
</dbReference>
<dbReference type="NCBIfam" id="TIGR02249">
    <property type="entry name" value="integrase_gron"/>
    <property type="match status" value="1"/>
</dbReference>
<dbReference type="InterPro" id="IPR013762">
    <property type="entry name" value="Integrase-like_cat_sf"/>
</dbReference>
<comment type="similarity">
    <text evidence="1">Belongs to the 'phage' integrase family.</text>
</comment>
<sequence>MRLKHYSLRTEAVYLGWIRRYIRANGRRHPRDMGSVEVEAFLSRLATEGGASASTQNQALSALLFLYREVLGIKLPWMENVVRAKRTRRLPTVLARGEVAMLLRQLSGREWLMASLLYGGGLRLMECLRLRIKDVDVVRGEITVREGKGAKDRKTVLPAALREPVKRQINATLVLHEADLAQGYGEVSLPAALARKYPNAARQPGWQYVFPATRRGIDPRDGREKRHHLDEKVLQRAVSGAARCAGILKPVGPHTLRHCFATHLLEMGADIRTIQELLGHKDVSTTQIYTHVLDRGASGVVSPLDRI</sequence>
<reference evidence="8 9" key="1">
    <citation type="submission" date="2022-05" db="EMBL/GenBank/DDBJ databases">
        <title>Luteimonas sp. SX5, whole genome shotgun sequencing project.</title>
        <authorList>
            <person name="Zhao G."/>
            <person name="Shen L."/>
        </authorList>
    </citation>
    <scope>NUCLEOTIDE SEQUENCE [LARGE SCALE GENOMIC DNA]</scope>
    <source>
        <strain evidence="8 9">SX5</strain>
    </source>
</reference>
<name>A0ABT0MNE7_9GAMM</name>
<feature type="domain" description="Core-binding (CB)" evidence="7">
    <location>
        <begin position="1"/>
        <end position="71"/>
    </location>
</feature>
<evidence type="ECO:0000256" key="4">
    <source>
        <dbReference type="ARBA" id="ARBA00023172"/>
    </source>
</evidence>
<dbReference type="Gene3D" id="1.10.150.130">
    <property type="match status" value="1"/>
</dbReference>
<dbReference type="InterPro" id="IPR050090">
    <property type="entry name" value="Tyrosine_recombinase_XerCD"/>
</dbReference>
<comment type="caution">
    <text evidence="8">The sequence shown here is derived from an EMBL/GenBank/DDBJ whole genome shotgun (WGS) entry which is preliminary data.</text>
</comment>
<dbReference type="PANTHER" id="PTHR30349">
    <property type="entry name" value="PHAGE INTEGRASE-RELATED"/>
    <property type="match status" value="1"/>
</dbReference>
<evidence type="ECO:0000256" key="2">
    <source>
        <dbReference type="ARBA" id="ARBA00022908"/>
    </source>
</evidence>
<organism evidence="8 9">
    <name type="scientific">Luteimonas galliterrae</name>
    <dbReference type="NCBI Taxonomy" id="2940486"/>
    <lineage>
        <taxon>Bacteria</taxon>
        <taxon>Pseudomonadati</taxon>
        <taxon>Pseudomonadota</taxon>
        <taxon>Gammaproteobacteria</taxon>
        <taxon>Lysobacterales</taxon>
        <taxon>Lysobacteraceae</taxon>
        <taxon>Luteimonas</taxon>
    </lineage>
</organism>
<protein>
    <submittedName>
        <fullName evidence="8">Integron integrase</fullName>
    </submittedName>
</protein>
<dbReference type="InterPro" id="IPR004107">
    <property type="entry name" value="Integrase_SAM-like_N"/>
</dbReference>
<gene>
    <name evidence="8" type="ORF">M2650_16115</name>
</gene>
<dbReference type="InterPro" id="IPR011946">
    <property type="entry name" value="Integrase_integron-type"/>
</dbReference>